<evidence type="ECO:0000259" key="3">
    <source>
        <dbReference type="PROSITE" id="PS51532"/>
    </source>
</evidence>
<evidence type="ECO:0000256" key="2">
    <source>
        <dbReference type="SAM" id="MobiDB-lite"/>
    </source>
</evidence>
<organism evidence="4 5">
    <name type="scientific">Thelephora terrestris</name>
    <dbReference type="NCBI Taxonomy" id="56493"/>
    <lineage>
        <taxon>Eukaryota</taxon>
        <taxon>Fungi</taxon>
        <taxon>Dikarya</taxon>
        <taxon>Basidiomycota</taxon>
        <taxon>Agaricomycotina</taxon>
        <taxon>Agaricomycetes</taxon>
        <taxon>Thelephorales</taxon>
        <taxon>Thelephoraceae</taxon>
        <taxon>Thelephora</taxon>
    </lineage>
</organism>
<evidence type="ECO:0000313" key="4">
    <source>
        <dbReference type="EMBL" id="KAF9787916.1"/>
    </source>
</evidence>
<keyword evidence="5" id="KW-1185">Reference proteome</keyword>
<reference evidence="4" key="1">
    <citation type="journal article" date="2020" name="Nat. Commun.">
        <title>Large-scale genome sequencing of mycorrhizal fungi provides insights into the early evolution of symbiotic traits.</title>
        <authorList>
            <person name="Miyauchi S."/>
            <person name="Kiss E."/>
            <person name="Kuo A."/>
            <person name="Drula E."/>
            <person name="Kohler A."/>
            <person name="Sanchez-Garcia M."/>
            <person name="Morin E."/>
            <person name="Andreopoulos B."/>
            <person name="Barry K.W."/>
            <person name="Bonito G."/>
            <person name="Buee M."/>
            <person name="Carver A."/>
            <person name="Chen C."/>
            <person name="Cichocki N."/>
            <person name="Clum A."/>
            <person name="Culley D."/>
            <person name="Crous P.W."/>
            <person name="Fauchery L."/>
            <person name="Girlanda M."/>
            <person name="Hayes R.D."/>
            <person name="Keri Z."/>
            <person name="LaButti K."/>
            <person name="Lipzen A."/>
            <person name="Lombard V."/>
            <person name="Magnuson J."/>
            <person name="Maillard F."/>
            <person name="Murat C."/>
            <person name="Nolan M."/>
            <person name="Ohm R.A."/>
            <person name="Pangilinan J."/>
            <person name="Pereira M.F."/>
            <person name="Perotto S."/>
            <person name="Peter M."/>
            <person name="Pfister S."/>
            <person name="Riley R."/>
            <person name="Sitrit Y."/>
            <person name="Stielow J.B."/>
            <person name="Szollosi G."/>
            <person name="Zifcakova L."/>
            <person name="Stursova M."/>
            <person name="Spatafora J.W."/>
            <person name="Tedersoo L."/>
            <person name="Vaario L.M."/>
            <person name="Yamada A."/>
            <person name="Yan M."/>
            <person name="Wang P."/>
            <person name="Xu J."/>
            <person name="Bruns T."/>
            <person name="Baldrian P."/>
            <person name="Vilgalys R."/>
            <person name="Dunand C."/>
            <person name="Henrissat B."/>
            <person name="Grigoriev I.V."/>
            <person name="Hibbett D."/>
            <person name="Nagy L.G."/>
            <person name="Martin F.M."/>
        </authorList>
    </citation>
    <scope>NUCLEOTIDE SEQUENCE</scope>
    <source>
        <strain evidence="4">UH-Tt-Lm1</strain>
    </source>
</reference>
<dbReference type="GO" id="GO:0005634">
    <property type="term" value="C:nucleus"/>
    <property type="evidence" value="ECO:0007669"/>
    <property type="project" value="TreeGrafter"/>
</dbReference>
<dbReference type="PANTHER" id="PTHR12175">
    <property type="entry name" value="AD039 HT014 THIOREDOXIN FAMILY TRP26"/>
    <property type="match status" value="1"/>
</dbReference>
<dbReference type="OrthoDB" id="2635at2759"/>
<dbReference type="Pfam" id="PF06201">
    <property type="entry name" value="PITH"/>
    <property type="match status" value="1"/>
</dbReference>
<dbReference type="Gene3D" id="2.60.120.470">
    <property type="entry name" value="PITH domain"/>
    <property type="match status" value="1"/>
</dbReference>
<dbReference type="SUPFAM" id="SSF49785">
    <property type="entry name" value="Galactose-binding domain-like"/>
    <property type="match status" value="1"/>
</dbReference>
<dbReference type="PROSITE" id="PS51532">
    <property type="entry name" value="PITH"/>
    <property type="match status" value="1"/>
</dbReference>
<protein>
    <submittedName>
        <fullName evidence="4">Galactose-binding domain-like protein</fullName>
    </submittedName>
</protein>
<comment type="caution">
    <text evidence="4">The sequence shown here is derived from an EMBL/GenBank/DDBJ whole genome shotgun (WGS) entry which is preliminary data.</text>
</comment>
<evidence type="ECO:0000313" key="5">
    <source>
        <dbReference type="Proteomes" id="UP000736335"/>
    </source>
</evidence>
<feature type="region of interest" description="Disordered" evidence="2">
    <location>
        <begin position="186"/>
        <end position="205"/>
    </location>
</feature>
<dbReference type="PANTHER" id="PTHR12175:SF1">
    <property type="entry name" value="PITH DOMAIN-CONTAINING PROTEIN 1"/>
    <property type="match status" value="1"/>
</dbReference>
<dbReference type="InterPro" id="IPR037047">
    <property type="entry name" value="PITH_dom_sf"/>
</dbReference>
<dbReference type="InterPro" id="IPR008979">
    <property type="entry name" value="Galactose-bd-like_sf"/>
</dbReference>
<dbReference type="Proteomes" id="UP000736335">
    <property type="component" value="Unassembled WGS sequence"/>
</dbReference>
<name>A0A9P6HJY4_9AGAM</name>
<dbReference type="InterPro" id="IPR045099">
    <property type="entry name" value="PITH1-like"/>
</dbReference>
<dbReference type="EMBL" id="WIUZ02000004">
    <property type="protein sequence ID" value="KAF9787916.1"/>
    <property type="molecule type" value="Genomic_DNA"/>
</dbReference>
<dbReference type="InterPro" id="IPR010400">
    <property type="entry name" value="PITH_dom"/>
</dbReference>
<proteinExistence type="inferred from homology"/>
<dbReference type="GO" id="GO:0005737">
    <property type="term" value="C:cytoplasm"/>
    <property type="evidence" value="ECO:0007669"/>
    <property type="project" value="UniProtKB-ARBA"/>
</dbReference>
<dbReference type="AlphaFoldDB" id="A0A9P6HJY4"/>
<reference evidence="4" key="2">
    <citation type="submission" date="2020-11" db="EMBL/GenBank/DDBJ databases">
        <authorList>
            <consortium name="DOE Joint Genome Institute"/>
            <person name="Kuo A."/>
            <person name="Miyauchi S."/>
            <person name="Kiss E."/>
            <person name="Drula E."/>
            <person name="Kohler A."/>
            <person name="Sanchez-Garcia M."/>
            <person name="Andreopoulos B."/>
            <person name="Barry K.W."/>
            <person name="Bonito G."/>
            <person name="Buee M."/>
            <person name="Carver A."/>
            <person name="Chen C."/>
            <person name="Cichocki N."/>
            <person name="Clum A."/>
            <person name="Culley D."/>
            <person name="Crous P.W."/>
            <person name="Fauchery L."/>
            <person name="Girlanda M."/>
            <person name="Hayes R."/>
            <person name="Keri Z."/>
            <person name="Labutti K."/>
            <person name="Lipzen A."/>
            <person name="Lombard V."/>
            <person name="Magnuson J."/>
            <person name="Maillard F."/>
            <person name="Morin E."/>
            <person name="Murat C."/>
            <person name="Nolan M."/>
            <person name="Ohm R."/>
            <person name="Pangilinan J."/>
            <person name="Pereira M."/>
            <person name="Perotto S."/>
            <person name="Peter M."/>
            <person name="Riley R."/>
            <person name="Sitrit Y."/>
            <person name="Stielow B."/>
            <person name="Szollosi G."/>
            <person name="Zifcakova L."/>
            <person name="Stursova M."/>
            <person name="Spatafora J.W."/>
            <person name="Tedersoo L."/>
            <person name="Vaario L.-M."/>
            <person name="Yamada A."/>
            <person name="Yan M."/>
            <person name="Wang P."/>
            <person name="Xu J."/>
            <person name="Bruns T."/>
            <person name="Baldrian P."/>
            <person name="Vilgalys R."/>
            <person name="Henrissat B."/>
            <person name="Grigoriev I.V."/>
            <person name="Hibbett D."/>
            <person name="Nagy L.G."/>
            <person name="Martin F.M."/>
        </authorList>
    </citation>
    <scope>NUCLEOTIDE SEQUENCE</scope>
    <source>
        <strain evidence="4">UH-Tt-Lm1</strain>
    </source>
</reference>
<gene>
    <name evidence="4" type="ORF">BJ322DRAFT_1105953</name>
</gene>
<sequence length="205" mass="22637">MSASEESNVGNFGSETNNLYGVIDKHNVHGLNLTVPEDAKAVIKPWDEREDTEKYADSNVDDQVILHIPFTQNVRLRSISLKLGRGELAPRHLRIYANHTTIVDFEDAEVTKAQLNITLQEGEVGAVEYPLNTPAFANIHSLSVFFSEAVGGEVTRLYYIGFRGDTRTPRKEGRSKLEIPAANAADASLADRLQEKTGGQQTTAR</sequence>
<evidence type="ECO:0000256" key="1">
    <source>
        <dbReference type="ARBA" id="ARBA00025788"/>
    </source>
</evidence>
<comment type="similarity">
    <text evidence="1">Belongs to the PITHD1 family.</text>
</comment>
<feature type="domain" description="PITH" evidence="3">
    <location>
        <begin position="8"/>
        <end position="182"/>
    </location>
</feature>
<accession>A0A9P6HJY4</accession>